<evidence type="ECO:0000256" key="2">
    <source>
        <dbReference type="ARBA" id="ARBA00023015"/>
    </source>
</evidence>
<dbReference type="InterPro" id="IPR007627">
    <property type="entry name" value="RNA_pol_sigma70_r2"/>
</dbReference>
<evidence type="ECO:0000256" key="4">
    <source>
        <dbReference type="ARBA" id="ARBA00023125"/>
    </source>
</evidence>
<dbReference type="SUPFAM" id="SSF88946">
    <property type="entry name" value="Sigma2 domain of RNA polymerase sigma factors"/>
    <property type="match status" value="1"/>
</dbReference>
<reference evidence="8" key="1">
    <citation type="submission" date="2021-07" db="EMBL/GenBank/DDBJ databases">
        <title>Candidatus Kaistella beijingensis sp. nov. isolated from a municipal wastewater treatment plant is involved in sludge foaming.</title>
        <authorList>
            <person name="Song Y."/>
            <person name="Liu S.-J."/>
        </authorList>
    </citation>
    <scope>NUCLEOTIDE SEQUENCE</scope>
    <source>
        <strain evidence="8">DSM 43998</strain>
    </source>
</reference>
<evidence type="ECO:0000256" key="3">
    <source>
        <dbReference type="ARBA" id="ARBA00023082"/>
    </source>
</evidence>
<dbReference type="Pfam" id="PF08281">
    <property type="entry name" value="Sigma70_r4_2"/>
    <property type="match status" value="1"/>
</dbReference>
<evidence type="ECO:0000313" key="9">
    <source>
        <dbReference type="Proteomes" id="UP000887023"/>
    </source>
</evidence>
<dbReference type="Proteomes" id="UP000887023">
    <property type="component" value="Chromosome"/>
</dbReference>
<evidence type="ECO:0000259" key="6">
    <source>
        <dbReference type="Pfam" id="PF04542"/>
    </source>
</evidence>
<dbReference type="NCBIfam" id="NF007228">
    <property type="entry name" value="PRK09646.1"/>
    <property type="match status" value="1"/>
</dbReference>
<keyword evidence="4" id="KW-0238">DNA-binding</keyword>
<evidence type="ECO:0000259" key="7">
    <source>
        <dbReference type="Pfam" id="PF08281"/>
    </source>
</evidence>
<proteinExistence type="inferred from homology"/>
<protein>
    <submittedName>
        <fullName evidence="8">ECF RNA polymerase sigma factor SigK</fullName>
    </submittedName>
</protein>
<sequence length="202" mass="22916">MQLEERCPVPGEPTLRIVTGDDLPSPDALLEQVARGDLDAFDQFYDLVSPAVFGTARRVVRDPARAEEVAQEVFLDVWRQATRFDRRRGGARTWVLTMAHRRAVDVVRSSEAARARERKLSQQELDVVAGPEEHVVEQDERRAVRRCLQALTALQLESVTLAYYQGYTYPQVAALLKQPLPTIKTRMRDGLIRLRDCMGGRS</sequence>
<name>A0ABX8SB93_9ACTN</name>
<dbReference type="InterPro" id="IPR013325">
    <property type="entry name" value="RNA_pol_sigma_r2"/>
</dbReference>
<dbReference type="Gene3D" id="1.10.10.10">
    <property type="entry name" value="Winged helix-like DNA-binding domain superfamily/Winged helix DNA-binding domain"/>
    <property type="match status" value="1"/>
</dbReference>
<evidence type="ECO:0000313" key="8">
    <source>
        <dbReference type="EMBL" id="QXQ13850.1"/>
    </source>
</evidence>
<keyword evidence="9" id="KW-1185">Reference proteome</keyword>
<keyword evidence="5" id="KW-0804">Transcription</keyword>
<dbReference type="InterPro" id="IPR013249">
    <property type="entry name" value="RNA_pol_sigma70_r4_t2"/>
</dbReference>
<dbReference type="InterPro" id="IPR039425">
    <property type="entry name" value="RNA_pol_sigma-70-like"/>
</dbReference>
<comment type="similarity">
    <text evidence="1">Belongs to the sigma-70 factor family. ECF subfamily.</text>
</comment>
<evidence type="ECO:0000256" key="5">
    <source>
        <dbReference type="ARBA" id="ARBA00023163"/>
    </source>
</evidence>
<dbReference type="SUPFAM" id="SSF88659">
    <property type="entry name" value="Sigma3 and sigma4 domains of RNA polymerase sigma factors"/>
    <property type="match status" value="1"/>
</dbReference>
<dbReference type="InterPro" id="IPR013324">
    <property type="entry name" value="RNA_pol_sigma_r3/r4-like"/>
</dbReference>
<dbReference type="Gene3D" id="1.10.1740.10">
    <property type="match status" value="1"/>
</dbReference>
<dbReference type="PANTHER" id="PTHR43133:SF66">
    <property type="entry name" value="ECF RNA POLYMERASE SIGMA FACTOR SIGK"/>
    <property type="match status" value="1"/>
</dbReference>
<dbReference type="NCBIfam" id="TIGR02937">
    <property type="entry name" value="sigma70-ECF"/>
    <property type="match status" value="1"/>
</dbReference>
<dbReference type="InterPro" id="IPR014284">
    <property type="entry name" value="RNA_pol_sigma-70_dom"/>
</dbReference>
<gene>
    <name evidence="8" type="primary">sigK</name>
    <name evidence="8" type="ORF">KV203_19100</name>
</gene>
<dbReference type="Pfam" id="PF04542">
    <property type="entry name" value="Sigma70_r2"/>
    <property type="match status" value="1"/>
</dbReference>
<feature type="domain" description="RNA polymerase sigma factor 70 region 4 type 2" evidence="7">
    <location>
        <begin position="142"/>
        <end position="194"/>
    </location>
</feature>
<dbReference type="InterPro" id="IPR036388">
    <property type="entry name" value="WH-like_DNA-bd_sf"/>
</dbReference>
<feature type="domain" description="RNA polymerase sigma-70 region 2" evidence="6">
    <location>
        <begin position="45"/>
        <end position="110"/>
    </location>
</feature>
<dbReference type="EMBL" id="CP079105">
    <property type="protein sequence ID" value="QXQ13850.1"/>
    <property type="molecule type" value="Genomic_DNA"/>
</dbReference>
<evidence type="ECO:0000256" key="1">
    <source>
        <dbReference type="ARBA" id="ARBA00010641"/>
    </source>
</evidence>
<keyword evidence="2" id="KW-0805">Transcription regulation</keyword>
<accession>A0ABX8SB93</accession>
<organism evidence="8 9">
    <name type="scientific">Skermania pinensis</name>
    <dbReference type="NCBI Taxonomy" id="39122"/>
    <lineage>
        <taxon>Bacteria</taxon>
        <taxon>Bacillati</taxon>
        <taxon>Actinomycetota</taxon>
        <taxon>Actinomycetes</taxon>
        <taxon>Mycobacteriales</taxon>
        <taxon>Gordoniaceae</taxon>
        <taxon>Skermania</taxon>
    </lineage>
</organism>
<dbReference type="PANTHER" id="PTHR43133">
    <property type="entry name" value="RNA POLYMERASE ECF-TYPE SIGMA FACTO"/>
    <property type="match status" value="1"/>
</dbReference>
<keyword evidence="3" id="KW-0731">Sigma factor</keyword>